<protein>
    <submittedName>
        <fullName evidence="1">Uncharacterized protein</fullName>
    </submittedName>
</protein>
<sequence>MHREKVVQEIKNCTVEELQAWKKHVLFCLKWFEKDQNHHEVDECKFLLKHIEEELNRTKQ</sequence>
<name>A0ABW4KM38_9BACI</name>
<dbReference type="EMBL" id="JBHUEO010000121">
    <property type="protein sequence ID" value="MFD1708814.1"/>
    <property type="molecule type" value="Genomic_DNA"/>
</dbReference>
<organism evidence="1 2">
    <name type="scientific">Siminovitchia sediminis</name>
    <dbReference type="NCBI Taxonomy" id="1274353"/>
    <lineage>
        <taxon>Bacteria</taxon>
        <taxon>Bacillati</taxon>
        <taxon>Bacillota</taxon>
        <taxon>Bacilli</taxon>
        <taxon>Bacillales</taxon>
        <taxon>Bacillaceae</taxon>
        <taxon>Siminovitchia</taxon>
    </lineage>
</organism>
<dbReference type="Proteomes" id="UP001597301">
    <property type="component" value="Unassembled WGS sequence"/>
</dbReference>
<evidence type="ECO:0000313" key="1">
    <source>
        <dbReference type="EMBL" id="MFD1708814.1"/>
    </source>
</evidence>
<dbReference type="RefSeq" id="WP_380776616.1">
    <property type="nucleotide sequence ID" value="NZ_JBHUEO010000121.1"/>
</dbReference>
<proteinExistence type="predicted"/>
<comment type="caution">
    <text evidence="1">The sequence shown here is derived from an EMBL/GenBank/DDBJ whole genome shotgun (WGS) entry which is preliminary data.</text>
</comment>
<accession>A0ABW4KM38</accession>
<keyword evidence="2" id="KW-1185">Reference proteome</keyword>
<reference evidence="2" key="1">
    <citation type="journal article" date="2019" name="Int. J. Syst. Evol. Microbiol.">
        <title>The Global Catalogue of Microorganisms (GCM) 10K type strain sequencing project: providing services to taxonomists for standard genome sequencing and annotation.</title>
        <authorList>
            <consortium name="The Broad Institute Genomics Platform"/>
            <consortium name="The Broad Institute Genome Sequencing Center for Infectious Disease"/>
            <person name="Wu L."/>
            <person name="Ma J."/>
        </authorList>
    </citation>
    <scope>NUCLEOTIDE SEQUENCE [LARGE SCALE GENOMIC DNA]</scope>
    <source>
        <strain evidence="2">CGMCC 1.12295</strain>
    </source>
</reference>
<evidence type="ECO:0000313" key="2">
    <source>
        <dbReference type="Proteomes" id="UP001597301"/>
    </source>
</evidence>
<gene>
    <name evidence="1" type="ORF">ACFSCZ_19240</name>
</gene>